<sequence length="208" mass="22421">MDAGLAAVLGATVGALGTATAGATAALLSRSATRHQVRTDALRALRESRRTTYVSYATTVDRYLDKLATTLMPLGRVERFPEQREVWIENAGKRWKEALKYRQDEVDTQQVLLQLEATSPVAEAAEQVAKWCALLSHATGRAIADLQGADLDNGPLSPPSPGYVRLLTEEGADPEKPELAALEKQARAAYRSFLDMAAADLGEDGILS</sequence>
<protein>
    <recommendedName>
        <fullName evidence="3">Secreted protein</fullName>
    </recommendedName>
</protein>
<dbReference type="Proteomes" id="UP001223978">
    <property type="component" value="Unassembled WGS sequence"/>
</dbReference>
<proteinExistence type="predicted"/>
<organism evidence="1 2">
    <name type="scientific">Streptomyces cavernicola</name>
    <dbReference type="NCBI Taxonomy" id="3043613"/>
    <lineage>
        <taxon>Bacteria</taxon>
        <taxon>Bacillati</taxon>
        <taxon>Actinomycetota</taxon>
        <taxon>Actinomycetes</taxon>
        <taxon>Kitasatosporales</taxon>
        <taxon>Streptomycetaceae</taxon>
        <taxon>Streptomyces</taxon>
    </lineage>
</organism>
<evidence type="ECO:0008006" key="3">
    <source>
        <dbReference type="Google" id="ProtNLM"/>
    </source>
</evidence>
<name>A0ABT6SJK6_9ACTN</name>
<evidence type="ECO:0000313" key="1">
    <source>
        <dbReference type="EMBL" id="MDI3408376.1"/>
    </source>
</evidence>
<gene>
    <name evidence="1" type="ORF">QIS96_31720</name>
</gene>
<comment type="caution">
    <text evidence="1">The sequence shown here is derived from an EMBL/GenBank/DDBJ whole genome shotgun (WGS) entry which is preliminary data.</text>
</comment>
<dbReference type="EMBL" id="JASCIQ010000044">
    <property type="protein sequence ID" value="MDI3408376.1"/>
    <property type="molecule type" value="Genomic_DNA"/>
</dbReference>
<dbReference type="RefSeq" id="WP_282546285.1">
    <property type="nucleotide sequence ID" value="NZ_JASCIQ010000044.1"/>
</dbReference>
<accession>A0ABT6SJK6</accession>
<keyword evidence="2" id="KW-1185">Reference proteome</keyword>
<reference evidence="1 2" key="1">
    <citation type="submission" date="2023-05" db="EMBL/GenBank/DDBJ databases">
        <title>Draft genome sequence of Streptomyces sp. B-S-A6 isolated from a cave soil in Thailand.</title>
        <authorList>
            <person name="Chamroensaksri N."/>
            <person name="Muangham S."/>
        </authorList>
    </citation>
    <scope>NUCLEOTIDE SEQUENCE [LARGE SCALE GENOMIC DNA]</scope>
    <source>
        <strain evidence="1 2">B-S-A6</strain>
    </source>
</reference>
<evidence type="ECO:0000313" key="2">
    <source>
        <dbReference type="Proteomes" id="UP001223978"/>
    </source>
</evidence>